<name>A0A7Z9AVY8_ENTHR</name>
<dbReference type="GO" id="GO:0003677">
    <property type="term" value="F:DNA binding"/>
    <property type="evidence" value="ECO:0007669"/>
    <property type="project" value="InterPro"/>
</dbReference>
<keyword evidence="6" id="KW-0175">Coiled coil</keyword>
<dbReference type="SUPFAM" id="SSF52540">
    <property type="entry name" value="P-loop containing nucleoside triphosphate hydrolases"/>
    <property type="match status" value="1"/>
</dbReference>
<proteinExistence type="predicted"/>
<accession>A0A7Z9AVY8</accession>
<dbReference type="EMBL" id="CABEEP010000001">
    <property type="protein sequence ID" value="VTQ69098.1"/>
    <property type="molecule type" value="Genomic_DNA"/>
</dbReference>
<keyword evidence="2 5" id="KW-0378">Hydrolase</keyword>
<gene>
    <name evidence="8" type="primary">helD_2</name>
    <name evidence="8" type="ORF">NCTC12204_02423</name>
</gene>
<evidence type="ECO:0000256" key="3">
    <source>
        <dbReference type="ARBA" id="ARBA00022806"/>
    </source>
</evidence>
<protein>
    <submittedName>
        <fullName evidence="8">ATP-dependent DNA helicase IV</fullName>
        <ecNumber evidence="8">3.6.1.-</ecNumber>
        <ecNumber evidence="8">3.6.4.12</ecNumber>
    </submittedName>
</protein>
<dbReference type="InterPro" id="IPR013986">
    <property type="entry name" value="DExx_box_DNA_helicase_dom_sf"/>
</dbReference>
<evidence type="ECO:0000256" key="6">
    <source>
        <dbReference type="SAM" id="Coils"/>
    </source>
</evidence>
<dbReference type="GO" id="GO:0005829">
    <property type="term" value="C:cytosol"/>
    <property type="evidence" value="ECO:0007669"/>
    <property type="project" value="TreeGrafter"/>
</dbReference>
<dbReference type="Pfam" id="PF00580">
    <property type="entry name" value="UvrD-helicase"/>
    <property type="match status" value="1"/>
</dbReference>
<feature type="coiled-coil region" evidence="6">
    <location>
        <begin position="65"/>
        <end position="92"/>
    </location>
</feature>
<keyword evidence="4 5" id="KW-0067">ATP-binding</keyword>
<dbReference type="GO" id="GO:0000725">
    <property type="term" value="P:recombinational repair"/>
    <property type="evidence" value="ECO:0007669"/>
    <property type="project" value="TreeGrafter"/>
</dbReference>
<dbReference type="Gene3D" id="3.40.50.300">
    <property type="entry name" value="P-loop containing nucleotide triphosphate hydrolases"/>
    <property type="match status" value="3"/>
</dbReference>
<evidence type="ECO:0000259" key="7">
    <source>
        <dbReference type="PROSITE" id="PS51198"/>
    </source>
</evidence>
<dbReference type="InterPro" id="IPR027785">
    <property type="entry name" value="UvrD-like_helicase_C"/>
</dbReference>
<keyword evidence="3 5" id="KW-0347">Helicase</keyword>
<dbReference type="RefSeq" id="WP_010737036.1">
    <property type="nucleotide sequence ID" value="NZ_CABEEP010000001.1"/>
</dbReference>
<dbReference type="InterPro" id="IPR000212">
    <property type="entry name" value="DNA_helicase_UvrD/REP"/>
</dbReference>
<evidence type="ECO:0000256" key="5">
    <source>
        <dbReference type="PROSITE-ProRule" id="PRU00560"/>
    </source>
</evidence>
<organism evidence="8 9">
    <name type="scientific">Enterococcus hirae</name>
    <dbReference type="NCBI Taxonomy" id="1354"/>
    <lineage>
        <taxon>Bacteria</taxon>
        <taxon>Bacillati</taxon>
        <taxon>Bacillota</taxon>
        <taxon>Bacilli</taxon>
        <taxon>Lactobacillales</taxon>
        <taxon>Enterococcaceae</taxon>
        <taxon>Enterococcus</taxon>
    </lineage>
</organism>
<dbReference type="InterPro" id="IPR014016">
    <property type="entry name" value="UvrD-like_ATP-bd"/>
</dbReference>
<dbReference type="GO" id="GO:0016787">
    <property type="term" value="F:hydrolase activity"/>
    <property type="evidence" value="ECO:0007669"/>
    <property type="project" value="UniProtKB-UniRule"/>
</dbReference>
<dbReference type="PANTHER" id="PTHR11070:SF17">
    <property type="entry name" value="DNA HELICASE IV"/>
    <property type="match status" value="1"/>
</dbReference>
<dbReference type="Pfam" id="PF13538">
    <property type="entry name" value="UvrD_C_2"/>
    <property type="match status" value="1"/>
</dbReference>
<evidence type="ECO:0000313" key="8">
    <source>
        <dbReference type="EMBL" id="VTQ69098.1"/>
    </source>
</evidence>
<dbReference type="InterPro" id="IPR027417">
    <property type="entry name" value="P-loop_NTPase"/>
</dbReference>
<feature type="domain" description="UvrD-like helicase ATP-binding" evidence="7">
    <location>
        <begin position="213"/>
        <end position="579"/>
    </location>
</feature>
<evidence type="ECO:0000256" key="1">
    <source>
        <dbReference type="ARBA" id="ARBA00022741"/>
    </source>
</evidence>
<dbReference type="PANTHER" id="PTHR11070">
    <property type="entry name" value="UVRD / RECB / PCRA DNA HELICASE FAMILY MEMBER"/>
    <property type="match status" value="1"/>
</dbReference>
<dbReference type="GO" id="GO:0043138">
    <property type="term" value="F:3'-5' DNA helicase activity"/>
    <property type="evidence" value="ECO:0007669"/>
    <property type="project" value="TreeGrafter"/>
</dbReference>
<keyword evidence="1 5" id="KW-0547">Nucleotide-binding</keyword>
<evidence type="ECO:0000256" key="2">
    <source>
        <dbReference type="ARBA" id="ARBA00022801"/>
    </source>
</evidence>
<dbReference type="Proteomes" id="UP000352698">
    <property type="component" value="Unassembled WGS sequence"/>
</dbReference>
<dbReference type="AlphaFoldDB" id="A0A7Z9AVY8"/>
<dbReference type="EC" id="3.6.1.-" evidence="8"/>
<evidence type="ECO:0000256" key="4">
    <source>
        <dbReference type="ARBA" id="ARBA00022840"/>
    </source>
</evidence>
<dbReference type="GO" id="GO:0005524">
    <property type="term" value="F:ATP binding"/>
    <property type="evidence" value="ECO:0007669"/>
    <property type="project" value="UniProtKB-UniRule"/>
</dbReference>
<sequence length="711" mass="82361">MVNTRNLEEAYLASVYRQLLEKQEEYQQLLQETSAYGRDSLQTMSEDIRINFESYLDNLDTYSLIEMKNREIDQLNLKIQSANETLKKIERLLMSPYFGKIEIDFLEEEAQGKNSHEAFYIGTANFTNDEDETLVYDWRSPIASLFYNNDLGHSSYLVNQNQIEVMIHERRQFIIKKDQLLHFFDTSVAIQDDVLLDALEQSETSEMKAITATIQSEQNTIIRDTTSQNILVNGVAGSGKTSTIMQRIAYLLYQYRNQLSADDLLILSPNHQFIDYIGKVLPSLGENNPLNVTMIQLVDQLFLGNVESEKAYFQRITQTDVDDQTAVLRSQAFMKQIEQATSLFTKQADFFLAIKKKEKIVISKEVIKKIYDSTPDYPNLREKLQATKDRLLRYWEKQLLKQAGSDAIKDQLLSLPEEMQQQYFQQLITDESPEKLVSYGKQLLQRKYRTVTKQIKQMAWVDEQFLFEEIYQSYTGNKYQRTTPCTLDEAVARLHVRHLLIEKITQVKKFVLIDEVQDYTSAQLLLLLNIFPNARFTLVGDENQGIFNSTTSFEAIESYFSTAGRSVTRYDLLNSYRSSGAITTLFTQYSGEKEKIAIVPVRPYGEEPEFVTAATFDQWLSQVNERQQHTGEQLTVITLEEQQAAMIQQKVERNNQLNIQVRPLSLSKGLEFDHVLIYLTAEPNTPRERRQMYTAISRAMKTVVISLVTDQ</sequence>
<dbReference type="PROSITE" id="PS51198">
    <property type="entry name" value="UVRD_HELICASE_ATP_BIND"/>
    <property type="match status" value="1"/>
</dbReference>
<comment type="caution">
    <text evidence="8">The sequence shown here is derived from an EMBL/GenBank/DDBJ whole genome shotgun (WGS) entry which is preliminary data.</text>
</comment>
<reference evidence="8 9" key="1">
    <citation type="submission" date="2019-05" db="EMBL/GenBank/DDBJ databases">
        <authorList>
            <consortium name="Pathogen Informatics"/>
        </authorList>
    </citation>
    <scope>NUCLEOTIDE SEQUENCE [LARGE SCALE GENOMIC DNA]</scope>
    <source>
        <strain evidence="8 9">NCTC12204</strain>
    </source>
</reference>
<dbReference type="EC" id="3.6.4.12" evidence="8"/>
<feature type="binding site" evidence="5">
    <location>
        <begin position="234"/>
        <end position="241"/>
    </location>
    <ligand>
        <name>ATP</name>
        <dbReference type="ChEBI" id="CHEBI:30616"/>
    </ligand>
</feature>
<dbReference type="Gene3D" id="1.10.10.160">
    <property type="match status" value="1"/>
</dbReference>
<evidence type="ECO:0000313" key="9">
    <source>
        <dbReference type="Proteomes" id="UP000352698"/>
    </source>
</evidence>